<comment type="caution">
    <text evidence="2">The sequence shown here is derived from an EMBL/GenBank/DDBJ whole genome shotgun (WGS) entry which is preliminary data.</text>
</comment>
<dbReference type="InterPro" id="IPR012255">
    <property type="entry name" value="ETF_b"/>
</dbReference>
<organism evidence="2">
    <name type="scientific">marine sediment metagenome</name>
    <dbReference type="NCBI Taxonomy" id="412755"/>
    <lineage>
        <taxon>unclassified sequences</taxon>
        <taxon>metagenomes</taxon>
        <taxon>ecological metagenomes</taxon>
    </lineage>
</organism>
<dbReference type="AlphaFoldDB" id="X1S7P2"/>
<reference evidence="2" key="1">
    <citation type="journal article" date="2014" name="Front. Microbiol.">
        <title>High frequency of phylogenetically diverse reductive dehalogenase-homologous genes in deep subseafloor sedimentary metagenomes.</title>
        <authorList>
            <person name="Kawai M."/>
            <person name="Futagami T."/>
            <person name="Toyoda A."/>
            <person name="Takaki Y."/>
            <person name="Nishi S."/>
            <person name="Hori S."/>
            <person name="Arai W."/>
            <person name="Tsubouchi T."/>
            <person name="Morono Y."/>
            <person name="Uchiyama I."/>
            <person name="Ito T."/>
            <person name="Fujiyama A."/>
            <person name="Inagaki F."/>
            <person name="Takami H."/>
        </authorList>
    </citation>
    <scope>NUCLEOTIDE SEQUENCE</scope>
    <source>
        <strain evidence="2">Expedition CK06-06</strain>
    </source>
</reference>
<dbReference type="Pfam" id="PF01012">
    <property type="entry name" value="ETF"/>
    <property type="match status" value="1"/>
</dbReference>
<feature type="non-terminal residue" evidence="2">
    <location>
        <position position="109"/>
    </location>
</feature>
<dbReference type="EMBL" id="BARV01043507">
    <property type="protein sequence ID" value="GAI63819.1"/>
    <property type="molecule type" value="Genomic_DNA"/>
</dbReference>
<dbReference type="GO" id="GO:0009055">
    <property type="term" value="F:electron transfer activity"/>
    <property type="evidence" value="ECO:0007669"/>
    <property type="project" value="InterPro"/>
</dbReference>
<accession>X1S7P2</accession>
<name>X1S7P2_9ZZZZ</name>
<protein>
    <recommendedName>
        <fullName evidence="1">Electron transfer flavoprotein alpha/beta-subunit N-terminal domain-containing protein</fullName>
    </recommendedName>
</protein>
<dbReference type="InterPro" id="IPR014730">
    <property type="entry name" value="ETF_a/b_N"/>
</dbReference>
<evidence type="ECO:0000313" key="2">
    <source>
        <dbReference type="EMBL" id="GAI63819.1"/>
    </source>
</evidence>
<dbReference type="InterPro" id="IPR014729">
    <property type="entry name" value="Rossmann-like_a/b/a_fold"/>
</dbReference>
<dbReference type="PANTHER" id="PTHR21294">
    <property type="entry name" value="ELECTRON TRANSFER FLAVOPROTEIN BETA-SUBUNIT"/>
    <property type="match status" value="1"/>
</dbReference>
<dbReference type="PANTHER" id="PTHR21294:SF17">
    <property type="entry name" value="PROTEIN FIXA"/>
    <property type="match status" value="1"/>
</dbReference>
<feature type="non-terminal residue" evidence="2">
    <location>
        <position position="1"/>
    </location>
</feature>
<dbReference type="SUPFAM" id="SSF52402">
    <property type="entry name" value="Adenine nucleotide alpha hydrolases-like"/>
    <property type="match status" value="1"/>
</dbReference>
<dbReference type="Gene3D" id="3.40.50.620">
    <property type="entry name" value="HUPs"/>
    <property type="match status" value="1"/>
</dbReference>
<gene>
    <name evidence="2" type="ORF">S06H3_64913</name>
</gene>
<sequence>LGADEGIVLADEVFEGSDSFITAYILTKAIQKIGDYELVLCGRQAADWDEGLVGSIIAENLGLPLVTLAEAVDVADGELRVKRVTLDGYQVFAVPTPAVVTVSNEVGQP</sequence>
<evidence type="ECO:0000259" key="1">
    <source>
        <dbReference type="Pfam" id="PF01012"/>
    </source>
</evidence>
<feature type="domain" description="Electron transfer flavoprotein alpha/beta-subunit N-terminal" evidence="1">
    <location>
        <begin position="2"/>
        <end position="106"/>
    </location>
</feature>
<proteinExistence type="predicted"/>